<protein>
    <submittedName>
        <fullName evidence="4">Uncharacterized protein LOC102807563</fullName>
    </submittedName>
</protein>
<gene>
    <name evidence="4" type="primary">LOC102807563</name>
</gene>
<organism evidence="3 4">
    <name type="scientific">Saccoglossus kowalevskii</name>
    <name type="common">Acorn worm</name>
    <dbReference type="NCBI Taxonomy" id="10224"/>
    <lineage>
        <taxon>Eukaryota</taxon>
        <taxon>Metazoa</taxon>
        <taxon>Hemichordata</taxon>
        <taxon>Enteropneusta</taxon>
        <taxon>Harrimaniidae</taxon>
        <taxon>Saccoglossus</taxon>
    </lineage>
</organism>
<feature type="compositionally biased region" description="Low complexity" evidence="1">
    <location>
        <begin position="170"/>
        <end position="196"/>
    </location>
</feature>
<feature type="transmembrane region" description="Helical" evidence="2">
    <location>
        <begin position="12"/>
        <end position="35"/>
    </location>
</feature>
<feature type="transmembrane region" description="Helical" evidence="2">
    <location>
        <begin position="73"/>
        <end position="97"/>
    </location>
</feature>
<accession>A0ABM0M5W0</accession>
<keyword evidence="3" id="KW-1185">Reference proteome</keyword>
<name>A0ABM0M5W0_SACKO</name>
<dbReference type="GeneID" id="102807563"/>
<dbReference type="Proteomes" id="UP000694865">
    <property type="component" value="Unplaced"/>
</dbReference>
<feature type="region of interest" description="Disordered" evidence="1">
    <location>
        <begin position="169"/>
        <end position="196"/>
    </location>
</feature>
<keyword evidence="2" id="KW-0812">Transmembrane</keyword>
<dbReference type="RefSeq" id="XP_006815401.1">
    <property type="nucleotide sequence ID" value="XM_006815338.1"/>
</dbReference>
<proteinExistence type="predicted"/>
<evidence type="ECO:0000313" key="3">
    <source>
        <dbReference type="Proteomes" id="UP000694865"/>
    </source>
</evidence>
<evidence type="ECO:0000313" key="4">
    <source>
        <dbReference type="RefSeq" id="XP_006815401.1"/>
    </source>
</evidence>
<feature type="transmembrane region" description="Helical" evidence="2">
    <location>
        <begin position="41"/>
        <end position="61"/>
    </location>
</feature>
<reference evidence="4" key="1">
    <citation type="submission" date="2025-08" db="UniProtKB">
        <authorList>
            <consortium name="RefSeq"/>
        </authorList>
    </citation>
    <scope>IDENTIFICATION</scope>
    <source>
        <tissue evidence="4">Testes</tissue>
    </source>
</reference>
<evidence type="ECO:0000256" key="1">
    <source>
        <dbReference type="SAM" id="MobiDB-lite"/>
    </source>
</evidence>
<keyword evidence="2" id="KW-0472">Membrane</keyword>
<keyword evidence="2" id="KW-1133">Transmembrane helix</keyword>
<evidence type="ECO:0000256" key="2">
    <source>
        <dbReference type="SAM" id="Phobius"/>
    </source>
</evidence>
<sequence>MAYEKHTVGNISLALLVIGLLMLVTGILSFVFATVTGWPRAFTPLWTAILAIAIGSVGLHASRNDRVYTISKFFRISNMVLIFSSIVCFITVITDLVRGTDEFVFETHIAGVILFSILVALAFASLITSGIAVSSRANVPERVVVIQGPLPHVYTSTSPPIVTNEPAFTYSSQPSVPQQSSQHYSSQPSVPQQSSQHYLPEHFRTVYN</sequence>
<feature type="transmembrane region" description="Helical" evidence="2">
    <location>
        <begin position="109"/>
        <end position="133"/>
    </location>
</feature>